<evidence type="ECO:0000313" key="1">
    <source>
        <dbReference type="EMBL" id="CAB3997351.1"/>
    </source>
</evidence>
<accession>A0A7D9I4Z8</accession>
<dbReference type="EMBL" id="CACRXK020003077">
    <property type="protein sequence ID" value="CAB3997351.1"/>
    <property type="molecule type" value="Genomic_DNA"/>
</dbReference>
<dbReference type="PANTHER" id="PTHR19446">
    <property type="entry name" value="REVERSE TRANSCRIPTASES"/>
    <property type="match status" value="1"/>
</dbReference>
<evidence type="ECO:0000313" key="2">
    <source>
        <dbReference type="Proteomes" id="UP001152795"/>
    </source>
</evidence>
<dbReference type="InterPro" id="IPR036691">
    <property type="entry name" value="Endo/exonu/phosph_ase_sf"/>
</dbReference>
<name>A0A7D9I4Z8_PARCT</name>
<keyword evidence="2" id="KW-1185">Reference proteome</keyword>
<protein>
    <submittedName>
        <fullName evidence="1">Uncharacterized protein</fullName>
    </submittedName>
</protein>
<dbReference type="Gene3D" id="3.60.10.10">
    <property type="entry name" value="Endonuclease/exonuclease/phosphatase"/>
    <property type="match status" value="1"/>
</dbReference>
<proteinExistence type="predicted"/>
<dbReference type="OrthoDB" id="6514113at2759"/>
<dbReference type="AlphaFoldDB" id="A0A7D9I4Z8"/>
<dbReference type="Proteomes" id="UP001152795">
    <property type="component" value="Unassembled WGS sequence"/>
</dbReference>
<reference evidence="1" key="1">
    <citation type="submission" date="2020-04" db="EMBL/GenBank/DDBJ databases">
        <authorList>
            <person name="Alioto T."/>
            <person name="Alioto T."/>
            <person name="Gomez Garrido J."/>
        </authorList>
    </citation>
    <scope>NUCLEOTIDE SEQUENCE</scope>
    <source>
        <strain evidence="1">A484AB</strain>
    </source>
</reference>
<dbReference type="SUPFAM" id="SSF56219">
    <property type="entry name" value="DNase I-like"/>
    <property type="match status" value="1"/>
</dbReference>
<sequence>MEDNPEDQLSSYTVEITQDILNNPSEHESDKYHTHTSGAVQLEPQSQGHLEKWILAFKFRYWIDFGNQEEYKVDWQRNLNDDSDLVEIIINLANSNCEDDKQNFNTRTGTLNDFIDNKFPENDFQIPIAIEKQCSKDSHTNNYGRSLLHLCVGNNLIILNGRTKGDFTGQYTCHTYNGASVVDYGIASYDLLKSIINFSVDNVNEFSHHSCLSFVLSAKTPNFSEDDINIMPHPESFSWNENLKDNLGIVLDSKEVQIKLEQLFFQTSSGTLCDINSIVNECTEILSASRSKVLKMKGRRKVNKKNIPKQRQKWFSQNCHTLKKNLRNLADNNPNEYWKLVNSIKTSQKSKDHNEISSSEWFEYFKNLNKNEHLCSKESSTEAKIVKDYNKWAAQKIDVLDRPISTEELYKISKKLKNKKACANDPLSNEIIKLSVEILPSYFVNLFNLILSQGVFPSVWCKGFIVPLHKSGNTDDPNNFRGICTSSCLAKLFTSIMNTRLNDFLENKEIINKCQIGFRKGYRTADHLLVLKTLIDTYKL</sequence>
<comment type="caution">
    <text evidence="1">The sequence shown here is derived from an EMBL/GenBank/DDBJ whole genome shotgun (WGS) entry which is preliminary data.</text>
</comment>
<gene>
    <name evidence="1" type="ORF">PACLA_8A057257</name>
</gene>
<organism evidence="1 2">
    <name type="scientific">Paramuricea clavata</name>
    <name type="common">Red gorgonian</name>
    <name type="synonym">Violescent sea-whip</name>
    <dbReference type="NCBI Taxonomy" id="317549"/>
    <lineage>
        <taxon>Eukaryota</taxon>
        <taxon>Metazoa</taxon>
        <taxon>Cnidaria</taxon>
        <taxon>Anthozoa</taxon>
        <taxon>Octocorallia</taxon>
        <taxon>Malacalcyonacea</taxon>
        <taxon>Plexauridae</taxon>
        <taxon>Paramuricea</taxon>
    </lineage>
</organism>